<name>A0ABN7AGR6_9HEMI</name>
<dbReference type="SMART" id="SM00355">
    <property type="entry name" value="ZnF_C2H2"/>
    <property type="match status" value="10"/>
</dbReference>
<dbReference type="PANTHER" id="PTHR21190">
    <property type="entry name" value="GH10077P"/>
    <property type="match status" value="1"/>
</dbReference>
<feature type="region of interest" description="Disordered" evidence="2">
    <location>
        <begin position="1020"/>
        <end position="1047"/>
    </location>
</feature>
<evidence type="ECO:0000313" key="5">
    <source>
        <dbReference type="Proteomes" id="UP001307889"/>
    </source>
</evidence>
<keyword evidence="1" id="KW-0862">Zinc</keyword>
<feature type="compositionally biased region" description="Low complexity" evidence="2">
    <location>
        <begin position="296"/>
        <end position="314"/>
    </location>
</feature>
<dbReference type="InterPro" id="IPR013087">
    <property type="entry name" value="Znf_C2H2_type"/>
</dbReference>
<keyword evidence="1" id="KW-0863">Zinc-finger</keyword>
<keyword evidence="5" id="KW-1185">Reference proteome</keyword>
<dbReference type="PROSITE" id="PS00028">
    <property type="entry name" value="ZINC_FINGER_C2H2_1"/>
    <property type="match status" value="7"/>
</dbReference>
<accession>A0ABN7AGR6</accession>
<organism evidence="4 5">
    <name type="scientific">Nesidiocoris tenuis</name>
    <dbReference type="NCBI Taxonomy" id="355587"/>
    <lineage>
        <taxon>Eukaryota</taxon>
        <taxon>Metazoa</taxon>
        <taxon>Ecdysozoa</taxon>
        <taxon>Arthropoda</taxon>
        <taxon>Hexapoda</taxon>
        <taxon>Insecta</taxon>
        <taxon>Pterygota</taxon>
        <taxon>Neoptera</taxon>
        <taxon>Paraneoptera</taxon>
        <taxon>Hemiptera</taxon>
        <taxon>Heteroptera</taxon>
        <taxon>Panheteroptera</taxon>
        <taxon>Cimicomorpha</taxon>
        <taxon>Miridae</taxon>
        <taxon>Dicyphina</taxon>
        <taxon>Nesidiocoris</taxon>
    </lineage>
</organism>
<feature type="region of interest" description="Disordered" evidence="2">
    <location>
        <begin position="484"/>
        <end position="503"/>
    </location>
</feature>
<feature type="region of interest" description="Disordered" evidence="2">
    <location>
        <begin position="292"/>
        <end position="314"/>
    </location>
</feature>
<evidence type="ECO:0000313" key="4">
    <source>
        <dbReference type="EMBL" id="BES90559.1"/>
    </source>
</evidence>
<feature type="compositionally biased region" description="Basic and acidic residues" evidence="2">
    <location>
        <begin position="388"/>
        <end position="397"/>
    </location>
</feature>
<feature type="compositionally biased region" description="Basic and acidic residues" evidence="2">
    <location>
        <begin position="1021"/>
        <end position="1046"/>
    </location>
</feature>
<dbReference type="EMBL" id="AP028910">
    <property type="protein sequence ID" value="BES90559.1"/>
    <property type="molecule type" value="Genomic_DNA"/>
</dbReference>
<feature type="compositionally biased region" description="Polar residues" evidence="2">
    <location>
        <begin position="488"/>
        <end position="500"/>
    </location>
</feature>
<reference evidence="4 5" key="1">
    <citation type="submission" date="2023-09" db="EMBL/GenBank/DDBJ databases">
        <title>Nesidiocoris tenuis whole genome shotgun sequence.</title>
        <authorList>
            <person name="Shibata T."/>
            <person name="Shimoda M."/>
            <person name="Kobayashi T."/>
            <person name="Uehara T."/>
        </authorList>
    </citation>
    <scope>NUCLEOTIDE SEQUENCE [LARGE SCALE GENOMIC DNA]</scope>
    <source>
        <strain evidence="4 5">Japan</strain>
    </source>
</reference>
<feature type="domain" description="C2H2-type" evidence="3">
    <location>
        <begin position="526"/>
        <end position="554"/>
    </location>
</feature>
<evidence type="ECO:0000256" key="1">
    <source>
        <dbReference type="PROSITE-ProRule" id="PRU00042"/>
    </source>
</evidence>
<dbReference type="SUPFAM" id="SSF57667">
    <property type="entry name" value="beta-beta-alpha zinc fingers"/>
    <property type="match status" value="1"/>
</dbReference>
<feature type="compositionally biased region" description="Polar residues" evidence="2">
    <location>
        <begin position="567"/>
        <end position="593"/>
    </location>
</feature>
<dbReference type="InterPro" id="IPR036236">
    <property type="entry name" value="Znf_C2H2_sf"/>
</dbReference>
<dbReference type="PROSITE" id="PS50157">
    <property type="entry name" value="ZINC_FINGER_C2H2_2"/>
    <property type="match status" value="2"/>
</dbReference>
<feature type="domain" description="C2H2-type" evidence="3">
    <location>
        <begin position="631"/>
        <end position="659"/>
    </location>
</feature>
<protein>
    <submittedName>
        <fullName evidence="4">ZnF_C2H2</fullName>
    </submittedName>
</protein>
<evidence type="ECO:0000259" key="3">
    <source>
        <dbReference type="PROSITE" id="PS50157"/>
    </source>
</evidence>
<keyword evidence="1" id="KW-0479">Metal-binding</keyword>
<evidence type="ECO:0000256" key="2">
    <source>
        <dbReference type="SAM" id="MobiDB-lite"/>
    </source>
</evidence>
<dbReference type="Gene3D" id="3.30.160.60">
    <property type="entry name" value="Classic Zinc Finger"/>
    <property type="match status" value="1"/>
</dbReference>
<sequence>MASALLHMNLAQINNDVVIGMETGQVYSRDSFINSFSSEMGQLKRDHDEELYKCQVKKRRKQSKPIRIASTESPPDDSDGGKGELVTKSSDDALGYKQYTQNYDKSCKNESDEDGSGGENGNDSLLSDSDVKRESPFPLNLSHTKSPPPKDINGEPLSTANSEERNWYKAPTSVPTSIYPIPSFDLASIKSQVYPYNFLLPSQNPGPVPPNFKRIYVGNNENQVASPHRIFNPEAFCDLCNKEFCNKYFLKTHKANKHGIYTDIAATNSLENVPTLPLITYFSNNPANLPLPPTPVNKKSSGSFGSGSSKTNSSSMRAFCNICQREFCNKYFVRRHKAKIHGILENTEDTSQEYKPMIFNEKSDEMGLPGPSTGKMIADTQQNNNGGKDADSSFEEDGKLRKVKELENESEMGDSSQNALNFLVSSVQNEEAKESSKSPDRHKKFASNNSAFCDICCKEYCNKYFLRIHKQKCHGIVVNDKDEKTRENSGSGVVSSSTWRPDQPMPLNLILRETNQNGNDAAGANNTCNECDMTFPEPYLLKIHYNLVHNSKFSELKQLSNMNECQNVKTPYPGSDQNRNSSEPTNKCSSDVVNSPFHKNDLNEPKYLGSDVQRLHSMIIKLNQHNQQDSFVCDVCSRDFGKSSSLENHIIKDHAALLEEISNAFYEDNQNSLAAVGKWDNSKCQASFQNPSVMEMNLSDKHSLFDSKMSDRNGEESVDLGAGISMSGERSVVNTPTSSFCEICKKELCNKYFMKTHMQRMHGISIENGAHIGGVVCDICNKELCSKYFLRVHKQNSHGIVEEAFLPQVGNELKGPVPNTDFALKPSDHELSNRYFSHFTEVCSICSRRFRSVKWLKTHLLNDHGDEGKEKWKELQQQSGNKIEKFAANETPKKAENNYCCPSFRNSSSLDMKSNEPSTSYQQSEALPSLLYKSSSNKSYQCSYCSFTTSVLALLFVHERTHFANTSEGPSELQNLMSLSPKENEDIPNELTHQSRYPPNNMAKEHLMNFASDLNYPLGQMEKEGTTTNDDNKSAESKEPPMRKQSEAGMRCLKCPYTAQKLDIYLEHMQNEHKCENSETYLQIVRDALVYLASSSIIPASFALPSNNGSSNNYVMQPFIVEDKSNSTFVSSVVFLPVKEKLNAPVTAAFSLTPT</sequence>
<feature type="region of interest" description="Disordered" evidence="2">
    <location>
        <begin position="56"/>
        <end position="162"/>
    </location>
</feature>
<feature type="region of interest" description="Disordered" evidence="2">
    <location>
        <begin position="567"/>
        <end position="605"/>
    </location>
</feature>
<proteinExistence type="predicted"/>
<feature type="region of interest" description="Disordered" evidence="2">
    <location>
        <begin position="362"/>
        <end position="397"/>
    </location>
</feature>
<dbReference type="Proteomes" id="UP001307889">
    <property type="component" value="Chromosome 2"/>
</dbReference>
<gene>
    <name evidence="4" type="ORF">NTJ_03367</name>
</gene>
<dbReference type="PANTHER" id="PTHR21190:SF1">
    <property type="entry name" value="GH10077P"/>
    <property type="match status" value="1"/>
</dbReference>